<sequence>MKKISLLFLIAAFAGFVSVSCSDDPEEKVVPPDVESVAGIEPSYAKGQHEYLEITPDVSLSNDNEQGVTYEWNIDYKVVGTEKALSYKCSELGDFKGYFKASSSTGAKIVEFTLRVSSPYDRGLLLLSETSEGSMLSFKRLDVMETPVSPSAFKDNNPTLSLGKTPLALCWKGEGITSPNAASLTDEDYEVVIGTGDPTTVYTLDSNTLEVKNTIVYDGAGEFHPNRILCPLGVQEVLWQGALYFVGGGRDYIMTGEKTFVLPEEDEKLPDGAQIADHTCSLITEYDDRVRVYFNNSTKKLLYVSAVFGLEVEEGSTVCDVEPMNLMACDGMYYNQRYDPGHVMLVGSNGSSVKVFRFATSVGIADTEEKLSEIDATGHILPTSATGVNPVKPMLYYSRGGDIYRLNYDGGNFDASPYISLGGDFDVKQIVFNPFDANTVYIAADNLSEAGEMKASVFVYDVSDNTSAEKLFEGHRAGGSVKQLIYKGNGKEYESIPESGQSALRKLFR</sequence>
<keyword evidence="1" id="KW-0732">Signal</keyword>
<comment type="caution">
    <text evidence="2">The sequence shown here is derived from an EMBL/GenBank/DDBJ whole genome shotgun (WGS) entry which is preliminary data.</text>
</comment>
<protein>
    <recommendedName>
        <fullName evidence="4">Bacteroidetes PKD-like domain-containing protein</fullName>
    </recommendedName>
</protein>
<dbReference type="RefSeq" id="WP_349093927.1">
    <property type="nucleotide sequence ID" value="NZ_JBBMFL010000004.1"/>
</dbReference>
<evidence type="ECO:0008006" key="4">
    <source>
        <dbReference type="Google" id="ProtNLM"/>
    </source>
</evidence>
<feature type="signal peptide" evidence="1">
    <location>
        <begin position="1"/>
        <end position="21"/>
    </location>
</feature>
<evidence type="ECO:0000313" key="3">
    <source>
        <dbReference type="Proteomes" id="UP001460202"/>
    </source>
</evidence>
<name>A0ABV1GWE2_9BACT</name>
<keyword evidence="3" id="KW-1185">Reference proteome</keyword>
<organism evidence="2 3">
    <name type="scientific">Alistipes intestinihominis</name>
    <dbReference type="NCBI Taxonomy" id="3133172"/>
    <lineage>
        <taxon>Bacteria</taxon>
        <taxon>Pseudomonadati</taxon>
        <taxon>Bacteroidota</taxon>
        <taxon>Bacteroidia</taxon>
        <taxon>Bacteroidales</taxon>
        <taxon>Rikenellaceae</taxon>
        <taxon>Alistipes</taxon>
    </lineage>
</organism>
<evidence type="ECO:0000256" key="1">
    <source>
        <dbReference type="SAM" id="SignalP"/>
    </source>
</evidence>
<dbReference type="EMBL" id="JBBMFL010000004">
    <property type="protein sequence ID" value="MEQ2544268.1"/>
    <property type="molecule type" value="Genomic_DNA"/>
</dbReference>
<reference evidence="2 3" key="1">
    <citation type="submission" date="2024-03" db="EMBL/GenBank/DDBJ databases">
        <title>Human intestinal bacterial collection.</title>
        <authorList>
            <person name="Pauvert C."/>
            <person name="Hitch T.C.A."/>
            <person name="Clavel T."/>
        </authorList>
    </citation>
    <scope>NUCLEOTIDE SEQUENCE [LARGE SCALE GENOMIC DNA]</scope>
    <source>
        <strain evidence="2 3">CLA-KB-H122</strain>
    </source>
</reference>
<gene>
    <name evidence="2" type="ORF">WMO46_04815</name>
</gene>
<dbReference type="PROSITE" id="PS51257">
    <property type="entry name" value="PROKAR_LIPOPROTEIN"/>
    <property type="match status" value="1"/>
</dbReference>
<proteinExistence type="predicted"/>
<evidence type="ECO:0000313" key="2">
    <source>
        <dbReference type="EMBL" id="MEQ2544268.1"/>
    </source>
</evidence>
<feature type="chain" id="PRO_5046160611" description="Bacteroidetes PKD-like domain-containing protein" evidence="1">
    <location>
        <begin position="22"/>
        <end position="509"/>
    </location>
</feature>
<dbReference type="Proteomes" id="UP001460202">
    <property type="component" value="Unassembled WGS sequence"/>
</dbReference>
<dbReference type="SUPFAM" id="SSF101908">
    <property type="entry name" value="Putative isomerase YbhE"/>
    <property type="match status" value="1"/>
</dbReference>
<accession>A0ABV1GWE2</accession>